<keyword evidence="7 14" id="KW-0812">Transmembrane</keyword>
<evidence type="ECO:0000313" key="16">
    <source>
        <dbReference type="EMBL" id="KAF0025122.1"/>
    </source>
</evidence>
<feature type="transmembrane region" description="Helical" evidence="15">
    <location>
        <begin position="89"/>
        <end position="110"/>
    </location>
</feature>
<dbReference type="GO" id="GO:0032259">
    <property type="term" value="P:methylation"/>
    <property type="evidence" value="ECO:0007669"/>
    <property type="project" value="UniProtKB-KW"/>
</dbReference>
<comment type="pathway">
    <text evidence="2">Lipid metabolism.</text>
</comment>
<keyword evidence="4 14" id="KW-0489">Methyltransferase</keyword>
<dbReference type="Gene3D" id="1.20.120.1630">
    <property type="match status" value="1"/>
</dbReference>
<feature type="transmembrane region" description="Helical" evidence="15">
    <location>
        <begin position="312"/>
        <end position="330"/>
    </location>
</feature>
<keyword evidence="6 14" id="KW-0949">S-adenosyl-L-methionine</keyword>
<comment type="caution">
    <text evidence="14">Lacks conserved residue(s) required for the propagation of feature annotation.</text>
</comment>
<feature type="topological domain" description="Lumenal" evidence="14">
    <location>
        <begin position="277"/>
        <end position="319"/>
    </location>
</feature>
<comment type="catalytic activity">
    <reaction evidence="14">
        <text>a 1,2-diacyl-sn-glycero-3-phospho-N,N-dimethylethanolamine + S-adenosyl-L-methionine = a 1,2-diacyl-sn-glycero-3-phosphocholine + S-adenosyl-L-homocysteine + H(+)</text>
        <dbReference type="Rhea" id="RHEA:32739"/>
        <dbReference type="ChEBI" id="CHEBI:15378"/>
        <dbReference type="ChEBI" id="CHEBI:57643"/>
        <dbReference type="ChEBI" id="CHEBI:57856"/>
        <dbReference type="ChEBI" id="CHEBI:59789"/>
        <dbReference type="ChEBI" id="CHEBI:64572"/>
    </reaction>
</comment>
<evidence type="ECO:0000256" key="6">
    <source>
        <dbReference type="ARBA" id="ARBA00022691"/>
    </source>
</evidence>
<dbReference type="PANTHER" id="PTHR15458:SF5">
    <property type="entry name" value="PHOSPHATIDYLETHANOLAMINE N-METHYLTRANSFERASE"/>
    <property type="match status" value="1"/>
</dbReference>
<evidence type="ECO:0000256" key="14">
    <source>
        <dbReference type="HAMAP-Rule" id="MF_03216"/>
    </source>
</evidence>
<comment type="catalytic activity">
    <reaction evidence="14">
        <text>a 1,2-diacyl-sn-glycero-3-phosphoethanolamine + S-adenosyl-L-methionine = a 1,2-diacyl-sn-glycero-3-phospho-N-methylethanolamine + S-adenosyl-L-homocysteine + H(+)</text>
        <dbReference type="Rhea" id="RHEA:11164"/>
        <dbReference type="ChEBI" id="CHEBI:15378"/>
        <dbReference type="ChEBI" id="CHEBI:57856"/>
        <dbReference type="ChEBI" id="CHEBI:59789"/>
        <dbReference type="ChEBI" id="CHEBI:64573"/>
        <dbReference type="ChEBI" id="CHEBI:64612"/>
        <dbReference type="EC" id="2.1.1.17"/>
    </reaction>
</comment>
<comment type="function">
    <text evidence="14">Catalyzes the three sequential steps of the methylation pathway for the biosynthesis of phosphatidylcholine, a critical and essential component for membrane structure. Uses S-adenosylmethionine (S-adenosyl-L-methionine, SAM or AdoMet) as the methyl group donor for the methylation of phosphatidylethanolamine (1,2-diacyl-sn-glycero-3-phosphoethanolamine, PE) to phosphatidylmonomethylethanolamine (1,2-diacyl-sn-glycero-3-phospho-N-methylethanolamine, PMME), PMME to phosphatidyldimethylethanolamine (1,2-diacyl-sn-glycero-3-phospho-N,N-dimethylethanolamine, PDME), and PDME to phosphatidylcholine (1,2-diacyl-sn-glycero-3-phosphocholine, PC), producing S-adenosyl-L-homocysteine in each step.</text>
</comment>
<evidence type="ECO:0000256" key="12">
    <source>
        <dbReference type="ARBA" id="ARBA00023209"/>
    </source>
</evidence>
<dbReference type="EMBL" id="VEVO01000020">
    <property type="protein sequence ID" value="KAF0025122.1"/>
    <property type="molecule type" value="Genomic_DNA"/>
</dbReference>
<organism evidence="16 17">
    <name type="scientific">Scophthalmus maximus</name>
    <name type="common">Turbot</name>
    <name type="synonym">Psetta maxima</name>
    <dbReference type="NCBI Taxonomy" id="52904"/>
    <lineage>
        <taxon>Eukaryota</taxon>
        <taxon>Metazoa</taxon>
        <taxon>Chordata</taxon>
        <taxon>Craniata</taxon>
        <taxon>Vertebrata</taxon>
        <taxon>Euteleostomi</taxon>
        <taxon>Actinopterygii</taxon>
        <taxon>Neopterygii</taxon>
        <taxon>Teleostei</taxon>
        <taxon>Neoteleostei</taxon>
        <taxon>Acanthomorphata</taxon>
        <taxon>Carangaria</taxon>
        <taxon>Pleuronectiformes</taxon>
        <taxon>Pleuronectoidei</taxon>
        <taxon>Scophthalmidae</taxon>
        <taxon>Scophthalmus</taxon>
    </lineage>
</organism>
<name>A0A6A4S109_SCOMX</name>
<feature type="topological domain" description="Lumenal" evidence="14">
    <location>
        <begin position="1"/>
        <end position="93"/>
    </location>
</feature>
<evidence type="ECO:0000256" key="4">
    <source>
        <dbReference type="ARBA" id="ARBA00022603"/>
    </source>
</evidence>
<evidence type="ECO:0000256" key="11">
    <source>
        <dbReference type="ARBA" id="ARBA00023136"/>
    </source>
</evidence>
<evidence type="ECO:0000256" key="15">
    <source>
        <dbReference type="SAM" id="Phobius"/>
    </source>
</evidence>
<keyword evidence="5 14" id="KW-0808">Transferase</keyword>
<dbReference type="GO" id="GO:0004608">
    <property type="term" value="F:phosphatidylethanolamine N-methyltransferase activity"/>
    <property type="evidence" value="ECO:0007669"/>
    <property type="project" value="UniProtKB-UniRule"/>
</dbReference>
<sequence>MQLAQVQGWKLASASSSWNDKRLRIRRFLYSQEKGVEEILSDCAAPAAVRNNNPAGVRHTAPLDCCGGFNNVDYSKMDLTLMEELLKRLAFHDHSFCVAVITIILNPLFWNVIRLHFLCDKKISLHRETPLSHVLYSVSVICQVARWEHRTRRISRLFGSPYLACYCLGFVIVMLNASVATEHVRTIIMQGKSYNPDFGLTSFTITQFCLQFLVDTMPRHTNIAISQVIVFSMTVAMKAQARWDVMDTTGIFYAGIALIALGTLLVVSSFLALGYTGTFLGDYFGILMDEKVTGFPFNVVENPMYWGSTANYLGLALMVALTMGRVSVVIKSCDRASLQLRYHRKQEDAHRLQRIGIQGTCNLAAALHLGRVCVFMYKESVNVRY</sequence>
<dbReference type="Pfam" id="PF04191">
    <property type="entry name" value="PEMT"/>
    <property type="match status" value="1"/>
</dbReference>
<evidence type="ECO:0000256" key="2">
    <source>
        <dbReference type="ARBA" id="ARBA00005189"/>
    </source>
</evidence>
<comment type="similarity">
    <text evidence="14">Belongs to the class VI-like SAM-binding methyltransferase superfamily. PEMT/PEM2 methyltransferase family.</text>
</comment>
<accession>A0A6A4S109</accession>
<gene>
    <name evidence="14" type="primary">PEMT</name>
    <name evidence="16" type="ORF">F2P81_022003</name>
</gene>
<proteinExistence type="inferred from homology"/>
<dbReference type="EC" id="2.1.1.71" evidence="14"/>
<feature type="transmembrane region" description="Helical" evidence="15">
    <location>
        <begin position="159"/>
        <end position="179"/>
    </location>
</feature>
<dbReference type="UniPathway" id="UPA00753"/>
<protein>
    <recommendedName>
        <fullName evidence="14">Phosphatidylethanolamine N-methyltransferase</fullName>
        <shortName evidence="14">PEAMT</shortName>
        <shortName evidence="14">PEMT</shortName>
        <ecNumber evidence="14">2.1.1.17</ecNumber>
        <ecNumber evidence="14">2.1.1.71</ecNumber>
    </recommendedName>
    <alternativeName>
        <fullName evidence="14">Phospholipid methyltransferase</fullName>
        <shortName evidence="14">PLMT</shortName>
    </alternativeName>
</protein>
<keyword evidence="14" id="KW-0496">Mitochondrion</keyword>
<keyword evidence="8 14" id="KW-0256">Endoplasmic reticulum</keyword>
<dbReference type="AlphaFoldDB" id="A0A6A4S109"/>
<evidence type="ECO:0000313" key="17">
    <source>
        <dbReference type="Proteomes" id="UP000438429"/>
    </source>
</evidence>
<dbReference type="GO" id="GO:0005789">
    <property type="term" value="C:endoplasmic reticulum membrane"/>
    <property type="evidence" value="ECO:0007669"/>
    <property type="project" value="UniProtKB-SubCell"/>
</dbReference>
<comment type="subcellular location">
    <subcellularLocation>
        <location evidence="14">Endoplasmic reticulum membrane</location>
        <topology evidence="14">Multi-pass membrane protein</topology>
    </subcellularLocation>
    <subcellularLocation>
        <location evidence="14">Mitochondrion membrane</location>
        <topology evidence="14">Multi-pass membrane protein</topology>
    </subcellularLocation>
    <text evidence="14">Found in endoplasmic reticulum where most PEMT activity is generated and in mitochondria.</text>
</comment>
<evidence type="ECO:0000256" key="5">
    <source>
        <dbReference type="ARBA" id="ARBA00022679"/>
    </source>
</evidence>
<keyword evidence="12 14" id="KW-0594">Phospholipid biosynthesis</keyword>
<dbReference type="PROSITE" id="PS51599">
    <property type="entry name" value="SAM_PEMT_PEM2"/>
    <property type="match status" value="1"/>
</dbReference>
<keyword evidence="3 14" id="KW-0444">Lipid biosynthesis</keyword>
<comment type="caution">
    <text evidence="16">The sequence shown here is derived from an EMBL/GenBank/DDBJ whole genome shotgun (WGS) entry which is preliminary data.</text>
</comment>
<keyword evidence="11 14" id="KW-0472">Membrane</keyword>
<dbReference type="InterPro" id="IPR024960">
    <property type="entry name" value="PEMT/MFAP"/>
</dbReference>
<dbReference type="HAMAP" id="MF_03216">
    <property type="entry name" value="PLMT"/>
    <property type="match status" value="1"/>
</dbReference>
<keyword evidence="13 14" id="KW-1208">Phospholipid metabolism</keyword>
<evidence type="ECO:0000256" key="1">
    <source>
        <dbReference type="ARBA" id="ARBA00004969"/>
    </source>
</evidence>
<dbReference type="InterPro" id="IPR007318">
    <property type="entry name" value="Phopholipid_MeTrfase"/>
</dbReference>
<evidence type="ECO:0000256" key="9">
    <source>
        <dbReference type="ARBA" id="ARBA00022989"/>
    </source>
</evidence>
<feature type="topological domain" description="Cytoplasmic" evidence="14">
    <location>
        <begin position="343"/>
        <end position="385"/>
    </location>
</feature>
<evidence type="ECO:0000256" key="7">
    <source>
        <dbReference type="ARBA" id="ARBA00022692"/>
    </source>
</evidence>
<dbReference type="EC" id="2.1.1.17" evidence="14"/>
<comment type="catalytic activity">
    <reaction evidence="14">
        <text>a 1,2-diacyl-sn-glycero-3-phospho-N-methylethanolamine + S-adenosyl-L-methionine = a 1,2-diacyl-sn-glycero-3-phospho-N,N-dimethylethanolamine + S-adenosyl-L-homocysteine + H(+)</text>
        <dbReference type="Rhea" id="RHEA:32735"/>
        <dbReference type="ChEBI" id="CHEBI:15378"/>
        <dbReference type="ChEBI" id="CHEBI:57856"/>
        <dbReference type="ChEBI" id="CHEBI:59789"/>
        <dbReference type="ChEBI" id="CHEBI:64572"/>
        <dbReference type="ChEBI" id="CHEBI:64573"/>
        <dbReference type="EC" id="2.1.1.71"/>
    </reaction>
</comment>
<dbReference type="PANTHER" id="PTHR15458">
    <property type="entry name" value="PHOSPHATIDYLETHANOLAMINE N-METHYLTRANSFERASE"/>
    <property type="match status" value="1"/>
</dbReference>
<dbReference type="Proteomes" id="UP000438429">
    <property type="component" value="Unassembled WGS sequence"/>
</dbReference>
<dbReference type="GO" id="GO:0000773">
    <property type="term" value="F:phosphatidyl-N-methylethanolamine N-methyltransferase activity"/>
    <property type="evidence" value="ECO:0007669"/>
    <property type="project" value="UniProtKB-UniRule"/>
</dbReference>
<keyword evidence="10 14" id="KW-0443">Lipid metabolism</keyword>
<feature type="binding site" evidence="14">
    <location>
        <begin position="260"/>
        <end position="262"/>
    </location>
    <ligand>
        <name>S-adenosyl-L-methionine</name>
        <dbReference type="ChEBI" id="CHEBI:59789"/>
    </ligand>
</feature>
<evidence type="ECO:0000256" key="10">
    <source>
        <dbReference type="ARBA" id="ARBA00023098"/>
    </source>
</evidence>
<keyword evidence="9 14" id="KW-1133">Transmembrane helix</keyword>
<dbReference type="GO" id="GO:0031966">
    <property type="term" value="C:mitochondrial membrane"/>
    <property type="evidence" value="ECO:0007669"/>
    <property type="project" value="UniProtKB-SubCell"/>
</dbReference>
<feature type="intramembrane region" description="Helical" evidence="14">
    <location>
        <begin position="94"/>
        <end position="114"/>
    </location>
</feature>
<evidence type="ECO:0000256" key="3">
    <source>
        <dbReference type="ARBA" id="ARBA00022516"/>
    </source>
</evidence>
<evidence type="ECO:0000256" key="13">
    <source>
        <dbReference type="ARBA" id="ARBA00023264"/>
    </source>
</evidence>
<reference evidence="16 17" key="1">
    <citation type="submission" date="2019-06" db="EMBL/GenBank/DDBJ databases">
        <title>Draft genomes of female and male turbot (Scophthalmus maximus).</title>
        <authorList>
            <person name="Xu H."/>
            <person name="Xu X.-W."/>
            <person name="Shao C."/>
            <person name="Chen S."/>
        </authorList>
    </citation>
    <scope>NUCLEOTIDE SEQUENCE [LARGE SCALE GENOMIC DNA]</scope>
    <source>
        <strain evidence="16">Ysfricsl-2016a</strain>
        <tissue evidence="16">Blood</tissue>
    </source>
</reference>
<evidence type="ECO:0000256" key="8">
    <source>
        <dbReference type="ARBA" id="ARBA00022824"/>
    </source>
</evidence>
<feature type="topological domain" description="Lumenal" evidence="14">
    <location>
        <begin position="146"/>
        <end position="157"/>
    </location>
</feature>
<feature type="transmembrane region" description="Helical" evidence="15">
    <location>
        <begin position="251"/>
        <end position="275"/>
    </location>
</feature>
<dbReference type="GO" id="GO:0006656">
    <property type="term" value="P:phosphatidylcholine biosynthetic process"/>
    <property type="evidence" value="ECO:0007669"/>
    <property type="project" value="UniProtKB-UniRule"/>
</dbReference>
<comment type="pathway">
    <text evidence="1 14">Phospholipid metabolism; phosphatidylcholine biosynthesis.</text>
</comment>